<feature type="transmembrane region" description="Helical" evidence="2">
    <location>
        <begin position="99"/>
        <end position="120"/>
    </location>
</feature>
<gene>
    <name evidence="3" type="ORF">ACFSDE_02395</name>
</gene>
<feature type="compositionally biased region" description="Basic residues" evidence="1">
    <location>
        <begin position="41"/>
        <end position="50"/>
    </location>
</feature>
<evidence type="ECO:0000256" key="2">
    <source>
        <dbReference type="SAM" id="Phobius"/>
    </source>
</evidence>
<evidence type="ECO:0000313" key="4">
    <source>
        <dbReference type="Proteomes" id="UP001597351"/>
    </source>
</evidence>
<proteinExistence type="predicted"/>
<accession>A0ABW4TKS0</accession>
<evidence type="ECO:0000256" key="1">
    <source>
        <dbReference type="SAM" id="MobiDB-lite"/>
    </source>
</evidence>
<feature type="compositionally biased region" description="Basic and acidic residues" evidence="1">
    <location>
        <begin position="51"/>
        <end position="67"/>
    </location>
</feature>
<dbReference type="InterPro" id="IPR021403">
    <property type="entry name" value="DUF3043"/>
</dbReference>
<keyword evidence="2" id="KW-1133">Transmembrane helix</keyword>
<feature type="transmembrane region" description="Helical" evidence="2">
    <location>
        <begin position="126"/>
        <end position="147"/>
    </location>
</feature>
<dbReference type="Proteomes" id="UP001597351">
    <property type="component" value="Unassembled WGS sequence"/>
</dbReference>
<name>A0ABW4TKS0_9ACTN</name>
<organism evidence="3 4">
    <name type="scientific">Nocardioides aestuarii</name>
    <dbReference type="NCBI Taxonomy" id="252231"/>
    <lineage>
        <taxon>Bacteria</taxon>
        <taxon>Bacillati</taxon>
        <taxon>Actinomycetota</taxon>
        <taxon>Actinomycetes</taxon>
        <taxon>Propionibacteriales</taxon>
        <taxon>Nocardioidaceae</taxon>
        <taxon>Nocardioides</taxon>
    </lineage>
</organism>
<evidence type="ECO:0000313" key="3">
    <source>
        <dbReference type="EMBL" id="MFD1945626.1"/>
    </source>
</evidence>
<sequence>MFRRTKSEPAPTTDPAEEQGKTTGKGRPTPTRKEAEAAAKARAKAPRSRKERAAVQRKQRMESSQKIREAMKTGDERYYMPRDKGPVRRFVRDFVDTRFSFLEIVIPVMLVTLVMQYSGIPALMNAGSFTLVGMFFLIILDIFFLRFRLGRELKRRFADSGESTRGTTWYAVSRSMQLRFMRLPKPQVRIGQALAERYR</sequence>
<keyword evidence="4" id="KW-1185">Reference proteome</keyword>
<keyword evidence="2" id="KW-0812">Transmembrane</keyword>
<dbReference type="Pfam" id="PF11241">
    <property type="entry name" value="DUF3043"/>
    <property type="match status" value="1"/>
</dbReference>
<dbReference type="EMBL" id="JBHUGD010000001">
    <property type="protein sequence ID" value="MFD1945626.1"/>
    <property type="molecule type" value="Genomic_DNA"/>
</dbReference>
<reference evidence="4" key="1">
    <citation type="journal article" date="2019" name="Int. J. Syst. Evol. Microbiol.">
        <title>The Global Catalogue of Microorganisms (GCM) 10K type strain sequencing project: providing services to taxonomists for standard genome sequencing and annotation.</title>
        <authorList>
            <consortium name="The Broad Institute Genomics Platform"/>
            <consortium name="The Broad Institute Genome Sequencing Center for Infectious Disease"/>
            <person name="Wu L."/>
            <person name="Ma J."/>
        </authorList>
    </citation>
    <scope>NUCLEOTIDE SEQUENCE [LARGE SCALE GENOMIC DNA]</scope>
    <source>
        <strain evidence="4">CGMCC 1.12477</strain>
    </source>
</reference>
<keyword evidence="2" id="KW-0472">Membrane</keyword>
<protein>
    <submittedName>
        <fullName evidence="3">DUF3043 domain-containing protein</fullName>
    </submittedName>
</protein>
<dbReference type="RefSeq" id="WP_343915473.1">
    <property type="nucleotide sequence ID" value="NZ_BAAAJT010000002.1"/>
</dbReference>
<comment type="caution">
    <text evidence="3">The sequence shown here is derived from an EMBL/GenBank/DDBJ whole genome shotgun (WGS) entry which is preliminary data.</text>
</comment>
<feature type="region of interest" description="Disordered" evidence="1">
    <location>
        <begin position="1"/>
        <end position="67"/>
    </location>
</feature>